<keyword evidence="2" id="KW-0131">Cell cycle</keyword>
<dbReference type="eggNOG" id="COG1354">
    <property type="taxonomic scope" value="Bacteria"/>
</dbReference>
<dbReference type="Gene3D" id="6.10.250.2410">
    <property type="match status" value="1"/>
</dbReference>
<keyword evidence="5" id="KW-1185">Reference proteome</keyword>
<proteinExistence type="inferred from homology"/>
<dbReference type="HOGENOM" id="CLU_038686_0_1_4"/>
<dbReference type="PATRIC" id="fig|1203554.3.peg.2209"/>
<dbReference type="PANTHER" id="PTHR33969">
    <property type="entry name" value="SEGREGATION AND CONDENSATION PROTEIN A"/>
    <property type="match status" value="1"/>
</dbReference>
<organism evidence="4 5">
    <name type="scientific">Sutterella wadsworthensis HGA0223</name>
    <dbReference type="NCBI Taxonomy" id="1203554"/>
    <lineage>
        <taxon>Bacteria</taxon>
        <taxon>Pseudomonadati</taxon>
        <taxon>Pseudomonadota</taxon>
        <taxon>Betaproteobacteria</taxon>
        <taxon>Burkholderiales</taxon>
        <taxon>Sutterellaceae</taxon>
        <taxon>Sutterella</taxon>
    </lineage>
</organism>
<comment type="subunit">
    <text evidence="2">Component of a cohesin-like complex composed of ScpA, ScpB and the Smc homodimer, in which ScpA and ScpB bind to the head domain of Smc. The presence of the three proteins is required for the association of the complex with DNA.</text>
</comment>
<feature type="region of interest" description="Disordered" evidence="3">
    <location>
        <begin position="1"/>
        <end position="21"/>
    </location>
</feature>
<dbReference type="Proteomes" id="UP000014400">
    <property type="component" value="Unassembled WGS sequence"/>
</dbReference>
<comment type="function">
    <text evidence="2">Participates in chromosomal partition during cell division. May act via the formation of a condensin-like complex containing Smc and ScpB that pull DNA away from mid-cell into both cell halves.</text>
</comment>
<dbReference type="GO" id="GO:0005737">
    <property type="term" value="C:cytoplasm"/>
    <property type="evidence" value="ECO:0007669"/>
    <property type="project" value="UniProtKB-SubCell"/>
</dbReference>
<keyword evidence="2" id="KW-0963">Cytoplasm</keyword>
<dbReference type="RefSeq" id="WP_016475166.1">
    <property type="nucleotide sequence ID" value="NZ_KE150481.1"/>
</dbReference>
<comment type="caution">
    <text evidence="4">The sequence shown here is derived from an EMBL/GenBank/DDBJ whole genome shotgun (WGS) entry which is preliminary data.</text>
</comment>
<accession>S3BEC0</accession>
<gene>
    <name evidence="2" type="primary">scpA</name>
    <name evidence="4" type="ORF">HMPREF1476_02126</name>
</gene>
<evidence type="ECO:0000256" key="3">
    <source>
        <dbReference type="SAM" id="MobiDB-lite"/>
    </source>
</evidence>
<dbReference type="InterPro" id="IPR003768">
    <property type="entry name" value="ScpA"/>
</dbReference>
<protein>
    <recommendedName>
        <fullName evidence="1 2">Segregation and condensation protein A</fullName>
    </recommendedName>
</protein>
<dbReference type="STRING" id="1203554.HMPREF1476_02126"/>
<evidence type="ECO:0000313" key="4">
    <source>
        <dbReference type="EMBL" id="EPD97650.1"/>
    </source>
</evidence>
<comment type="similarity">
    <text evidence="2">Belongs to the ScpA family.</text>
</comment>
<dbReference type="GO" id="GO:0007059">
    <property type="term" value="P:chromosome segregation"/>
    <property type="evidence" value="ECO:0007669"/>
    <property type="project" value="UniProtKB-UniRule"/>
</dbReference>
<evidence type="ECO:0000313" key="5">
    <source>
        <dbReference type="Proteomes" id="UP000014400"/>
    </source>
</evidence>
<comment type="subcellular location">
    <subcellularLocation>
        <location evidence="2">Cytoplasm</location>
    </subcellularLocation>
    <text evidence="2">Associated with two foci at the outer edges of the nucleoid region in young cells, and at four foci within both cell halves in older cells.</text>
</comment>
<dbReference type="PANTHER" id="PTHR33969:SF2">
    <property type="entry name" value="SEGREGATION AND CONDENSATION PROTEIN A"/>
    <property type="match status" value="1"/>
</dbReference>
<dbReference type="Pfam" id="PF02616">
    <property type="entry name" value="SMC_ScpA"/>
    <property type="match status" value="1"/>
</dbReference>
<keyword evidence="2" id="KW-0159">Chromosome partition</keyword>
<evidence type="ECO:0000256" key="2">
    <source>
        <dbReference type="HAMAP-Rule" id="MF_01805"/>
    </source>
</evidence>
<reference evidence="4 5" key="1">
    <citation type="submission" date="2013-04" db="EMBL/GenBank/DDBJ databases">
        <title>The Genome Sequence of Sutterella wadsworthensis HGA0223.</title>
        <authorList>
            <consortium name="The Broad Institute Genomics Platform"/>
            <person name="Earl A."/>
            <person name="Ward D."/>
            <person name="Feldgarden M."/>
            <person name="Gevers D."/>
            <person name="Schmidt T.M."/>
            <person name="Dover J."/>
            <person name="Dai D."/>
            <person name="Walker B."/>
            <person name="Young S."/>
            <person name="Zeng Q."/>
            <person name="Gargeya S."/>
            <person name="Fitzgerald M."/>
            <person name="Haas B."/>
            <person name="Abouelleil A."/>
            <person name="Allen A.W."/>
            <person name="Alvarado L."/>
            <person name="Arachchi H.M."/>
            <person name="Berlin A.M."/>
            <person name="Chapman S.B."/>
            <person name="Gainer-Dewar J."/>
            <person name="Goldberg J."/>
            <person name="Griggs A."/>
            <person name="Gujja S."/>
            <person name="Hansen M."/>
            <person name="Howarth C."/>
            <person name="Imamovic A."/>
            <person name="Ireland A."/>
            <person name="Larimer J."/>
            <person name="McCowan C."/>
            <person name="Murphy C."/>
            <person name="Pearson M."/>
            <person name="Poon T.W."/>
            <person name="Priest M."/>
            <person name="Roberts A."/>
            <person name="Saif S."/>
            <person name="Shea T."/>
            <person name="Sisk P."/>
            <person name="Sykes S."/>
            <person name="Wortman J."/>
            <person name="Nusbaum C."/>
            <person name="Birren B."/>
        </authorList>
    </citation>
    <scope>NUCLEOTIDE SEQUENCE [LARGE SCALE GENOMIC DNA]</scope>
    <source>
        <strain evidence="4 5">HGA0223</strain>
    </source>
</reference>
<dbReference type="EMBL" id="ATCF01000034">
    <property type="protein sequence ID" value="EPD97650.1"/>
    <property type="molecule type" value="Genomic_DNA"/>
</dbReference>
<name>S3BEC0_9BURK</name>
<keyword evidence="2" id="KW-0132">Cell division</keyword>
<dbReference type="GO" id="GO:0006260">
    <property type="term" value="P:DNA replication"/>
    <property type="evidence" value="ECO:0007669"/>
    <property type="project" value="UniProtKB-UniRule"/>
</dbReference>
<dbReference type="AlphaFoldDB" id="S3BEC0"/>
<dbReference type="HAMAP" id="MF_01805">
    <property type="entry name" value="ScpA"/>
    <property type="match status" value="1"/>
</dbReference>
<sequence length="325" mass="36898">MTPAELASAAASSPTPSAASQPVARLYGEPMLEYPKDLYIPPDALEVFLERFEGPLDLLLWLIRSQKFDVMDIPMALLTEQYMAYVELIRRSNLELASAYLVMSATLMSIKSRMLLPRRQDAETGEEPEDPRAELMRRLLEYERMRAAAKELDELPRMGRDFMAAAGGFIIVPEEELPAVTPEELALAWEAATARLALSAHHRVTREELSVREHMTAILKRLNGREFVRFTDLLQDRPDVQGICVWFLATLELAKIFLLSVQQAEPYGEIYLRTEEVPALTNAQADDADGVLTAEGDRTEEELRIFWRRRLMPGEQGTLFEDDIN</sequence>
<dbReference type="GO" id="GO:0051301">
    <property type="term" value="P:cell division"/>
    <property type="evidence" value="ECO:0007669"/>
    <property type="project" value="UniProtKB-KW"/>
</dbReference>
<evidence type="ECO:0000256" key="1">
    <source>
        <dbReference type="ARBA" id="ARBA00044777"/>
    </source>
</evidence>